<keyword evidence="2" id="KW-1185">Reference proteome</keyword>
<protein>
    <submittedName>
        <fullName evidence="1">YwhD family protein</fullName>
    </submittedName>
</protein>
<dbReference type="RefSeq" id="WP_254757902.1">
    <property type="nucleotide sequence ID" value="NZ_JANCLT010000002.1"/>
</dbReference>
<sequence length="167" mass="18700">MEEKKKNIGFNILKNDSTSGHGGFGVGALSLENMSPVFVDVEEGTAFVDMGAMHARSVVEKGIKFLTNRDEVPNGKPYWLVWVTVERTESGAYYAGVTACDMTVDREARRGYKLLPDHVNKMDKSLKRHIIVDHMDEKSKKVLAAFLQEHDPGMWERSGDKLKQGLS</sequence>
<comment type="caution">
    <text evidence="1">The sequence shown here is derived from an EMBL/GenBank/DDBJ whole genome shotgun (WGS) entry which is preliminary data.</text>
</comment>
<name>A0AA41X7D8_9BACI</name>
<dbReference type="InterPro" id="IPR014852">
    <property type="entry name" value="YwhD"/>
</dbReference>
<proteinExistence type="predicted"/>
<gene>
    <name evidence="1" type="ORF">NK662_05530</name>
</gene>
<evidence type="ECO:0000313" key="1">
    <source>
        <dbReference type="EMBL" id="MCP8967999.1"/>
    </source>
</evidence>
<dbReference type="EMBL" id="JANCLT010000002">
    <property type="protein sequence ID" value="MCP8967999.1"/>
    <property type="molecule type" value="Genomic_DNA"/>
</dbReference>
<evidence type="ECO:0000313" key="2">
    <source>
        <dbReference type="Proteomes" id="UP001156102"/>
    </source>
</evidence>
<accession>A0AA41X7D8</accession>
<dbReference type="Proteomes" id="UP001156102">
    <property type="component" value="Unassembled WGS sequence"/>
</dbReference>
<organism evidence="1 2">
    <name type="scientific">Ectobacillus ponti</name>
    <dbReference type="NCBI Taxonomy" id="2961894"/>
    <lineage>
        <taxon>Bacteria</taxon>
        <taxon>Bacillati</taxon>
        <taxon>Bacillota</taxon>
        <taxon>Bacilli</taxon>
        <taxon>Bacillales</taxon>
        <taxon>Bacillaceae</taxon>
        <taxon>Ectobacillus</taxon>
    </lineage>
</organism>
<reference evidence="1" key="1">
    <citation type="submission" date="2022-07" db="EMBL/GenBank/DDBJ databases">
        <authorList>
            <person name="Li W.-J."/>
            <person name="Deng Q.-Q."/>
        </authorList>
    </citation>
    <scope>NUCLEOTIDE SEQUENCE</scope>
    <source>
        <strain evidence="1">SYSU M60031</strain>
    </source>
</reference>
<dbReference type="Pfam" id="PF08741">
    <property type="entry name" value="YwhD"/>
    <property type="match status" value="1"/>
</dbReference>
<dbReference type="AlphaFoldDB" id="A0AA41X7D8"/>